<dbReference type="AlphaFoldDB" id="A0AAV3U3H0"/>
<reference evidence="2" key="1">
    <citation type="journal article" date="2019" name="Int. J. Syst. Evol. Microbiol.">
        <title>The Global Catalogue of Microorganisms (GCM) 10K type strain sequencing project: providing services to taxonomists for standard genome sequencing and annotation.</title>
        <authorList>
            <consortium name="The Broad Institute Genomics Platform"/>
            <consortium name="The Broad Institute Genome Sequencing Center for Infectious Disease"/>
            <person name="Wu L."/>
            <person name="Ma J."/>
        </authorList>
    </citation>
    <scope>NUCLEOTIDE SEQUENCE [LARGE SCALE GENOMIC DNA]</scope>
    <source>
        <strain evidence="2">JCM 19134</strain>
    </source>
</reference>
<gene>
    <name evidence="1" type="ORF">GCM10025791_24080</name>
</gene>
<evidence type="ECO:0000313" key="2">
    <source>
        <dbReference type="Proteomes" id="UP001409585"/>
    </source>
</evidence>
<sequence length="104" mass="11902">MLLEVDNLLYFLLPEFVCAEVPAGKKTIYLIDTAGGQVTIGEVNFTADSSSAEFLVAIDYEGFTDYFLSMKEMKCLESSELWCHLKYPYEQPRRISADDLRWLS</sequence>
<dbReference type="Proteomes" id="UP001409585">
    <property type="component" value="Unassembled WGS sequence"/>
</dbReference>
<keyword evidence="2" id="KW-1185">Reference proteome</keyword>
<name>A0AAV3U3H0_9ALTE</name>
<accession>A0AAV3U3H0</accession>
<comment type="caution">
    <text evidence="1">The sequence shown here is derived from an EMBL/GenBank/DDBJ whole genome shotgun (WGS) entry which is preliminary data.</text>
</comment>
<dbReference type="EMBL" id="BAABLX010000023">
    <property type="protein sequence ID" value="GAA4944346.1"/>
    <property type="molecule type" value="Genomic_DNA"/>
</dbReference>
<protein>
    <submittedName>
        <fullName evidence="1">Uncharacterized protein</fullName>
    </submittedName>
</protein>
<evidence type="ECO:0000313" key="1">
    <source>
        <dbReference type="EMBL" id="GAA4944346.1"/>
    </source>
</evidence>
<organism evidence="1 2">
    <name type="scientific">Halioxenophilus aromaticivorans</name>
    <dbReference type="NCBI Taxonomy" id="1306992"/>
    <lineage>
        <taxon>Bacteria</taxon>
        <taxon>Pseudomonadati</taxon>
        <taxon>Pseudomonadota</taxon>
        <taxon>Gammaproteobacteria</taxon>
        <taxon>Alteromonadales</taxon>
        <taxon>Alteromonadaceae</taxon>
        <taxon>Halioxenophilus</taxon>
    </lineage>
</organism>
<proteinExistence type="predicted"/>